<feature type="region of interest" description="Disordered" evidence="1">
    <location>
        <begin position="150"/>
        <end position="201"/>
    </location>
</feature>
<dbReference type="PANTHER" id="PTHR48449">
    <property type="entry name" value="DUF1985 DOMAIN-CONTAINING PROTEIN"/>
    <property type="match status" value="1"/>
</dbReference>
<proteinExistence type="predicted"/>
<comment type="caution">
    <text evidence="2">The sequence shown here is derived from an EMBL/GenBank/DDBJ whole genome shotgun (WGS) entry which is preliminary data.</text>
</comment>
<feature type="compositionally biased region" description="Low complexity" evidence="1">
    <location>
        <begin position="282"/>
        <end position="295"/>
    </location>
</feature>
<feature type="non-terminal residue" evidence="2">
    <location>
        <position position="417"/>
    </location>
</feature>
<dbReference type="AlphaFoldDB" id="A0ABC8M0B8"/>
<feature type="compositionally biased region" description="Pro residues" evidence="1">
    <location>
        <begin position="267"/>
        <end position="281"/>
    </location>
</feature>
<feature type="compositionally biased region" description="Acidic residues" evidence="1">
    <location>
        <begin position="159"/>
        <end position="179"/>
    </location>
</feature>
<name>A0ABC8M0B8_ERUVS</name>
<keyword evidence="3" id="KW-1185">Reference proteome</keyword>
<evidence type="ECO:0000313" key="3">
    <source>
        <dbReference type="Proteomes" id="UP001642260"/>
    </source>
</evidence>
<dbReference type="EMBL" id="CAKOAT010846932">
    <property type="protein sequence ID" value="CAH8389606.1"/>
    <property type="molecule type" value="Genomic_DNA"/>
</dbReference>
<feature type="compositionally biased region" description="Low complexity" evidence="1">
    <location>
        <begin position="248"/>
        <end position="266"/>
    </location>
</feature>
<dbReference type="PANTHER" id="PTHR48449:SF1">
    <property type="entry name" value="DUF1985 DOMAIN-CONTAINING PROTEIN"/>
    <property type="match status" value="1"/>
</dbReference>
<reference evidence="2 3" key="1">
    <citation type="submission" date="2022-03" db="EMBL/GenBank/DDBJ databases">
        <authorList>
            <person name="Macdonald S."/>
            <person name="Ahmed S."/>
            <person name="Newling K."/>
        </authorList>
    </citation>
    <scope>NUCLEOTIDE SEQUENCE [LARGE SCALE GENOMIC DNA]</scope>
</reference>
<sequence>MRKYPWGLHSFNMLVSSIIDARNKVKTKKSYVIDGFSYALQIWAMEAIPDIGTLLGQKLEQGVMSMICRNWKESCRISFEDISSLESDFTSTGVLFPSIASNGTFSDVIVQAEFAQAGEMNDERVDLIIDMNPNNYDWSKHVWAYHEPRHSYVPSSGEENTEAEEDVETSENEMEEETESAAAPVERKRKKISRKKSLLSQRSVEKYRELEEEMKSYIHGMFKSSFTSLALDNPGLSHGPTPTAPVGATASTHTATDDPAATFTTPGPAPASTPAPAPASTPTPSRSRAPVSSRTGGHPETGGLANAAKKRSKSKDSNVSDIFGSLFETLDANLGTQEYLQKTMGNLTQESHVLGFDPYSDMKSKVKDEFTIPMTSFPREDFKRPFLVDNDTPEVCCKDSDYALVFVPDDKWEKLNE</sequence>
<feature type="compositionally biased region" description="Basic residues" evidence="1">
    <location>
        <begin position="187"/>
        <end position="197"/>
    </location>
</feature>
<feature type="region of interest" description="Disordered" evidence="1">
    <location>
        <begin position="233"/>
        <end position="317"/>
    </location>
</feature>
<accession>A0ABC8M0B8</accession>
<evidence type="ECO:0000313" key="2">
    <source>
        <dbReference type="EMBL" id="CAH8389606.1"/>
    </source>
</evidence>
<organism evidence="2 3">
    <name type="scientific">Eruca vesicaria subsp. sativa</name>
    <name type="common">Garden rocket</name>
    <name type="synonym">Eruca sativa</name>
    <dbReference type="NCBI Taxonomy" id="29727"/>
    <lineage>
        <taxon>Eukaryota</taxon>
        <taxon>Viridiplantae</taxon>
        <taxon>Streptophyta</taxon>
        <taxon>Embryophyta</taxon>
        <taxon>Tracheophyta</taxon>
        <taxon>Spermatophyta</taxon>
        <taxon>Magnoliopsida</taxon>
        <taxon>eudicotyledons</taxon>
        <taxon>Gunneridae</taxon>
        <taxon>Pentapetalae</taxon>
        <taxon>rosids</taxon>
        <taxon>malvids</taxon>
        <taxon>Brassicales</taxon>
        <taxon>Brassicaceae</taxon>
        <taxon>Brassiceae</taxon>
        <taxon>Eruca</taxon>
    </lineage>
</organism>
<evidence type="ECO:0000256" key="1">
    <source>
        <dbReference type="SAM" id="MobiDB-lite"/>
    </source>
</evidence>
<evidence type="ECO:0008006" key="4">
    <source>
        <dbReference type="Google" id="ProtNLM"/>
    </source>
</evidence>
<dbReference type="Proteomes" id="UP001642260">
    <property type="component" value="Unassembled WGS sequence"/>
</dbReference>
<protein>
    <recommendedName>
        <fullName evidence="4">DUF1985 domain-containing protein</fullName>
    </recommendedName>
</protein>
<gene>
    <name evidence="2" type="ORF">ERUC_LOCUS42089</name>
</gene>